<dbReference type="Proteomes" id="UP000553209">
    <property type="component" value="Unassembled WGS sequence"/>
</dbReference>
<dbReference type="EMBL" id="JAAXPG010000037">
    <property type="protein sequence ID" value="NKZ01433.1"/>
    <property type="molecule type" value="Genomic_DNA"/>
</dbReference>
<evidence type="ECO:0000259" key="1">
    <source>
        <dbReference type="Pfam" id="PF04149"/>
    </source>
</evidence>
<dbReference type="InterPro" id="IPR007278">
    <property type="entry name" value="DUF397"/>
</dbReference>
<keyword evidence="3" id="KW-1185">Reference proteome</keyword>
<evidence type="ECO:0000313" key="2">
    <source>
        <dbReference type="EMBL" id="NKZ01433.1"/>
    </source>
</evidence>
<dbReference type="Pfam" id="PF04149">
    <property type="entry name" value="DUF397"/>
    <property type="match status" value="1"/>
</dbReference>
<reference evidence="2 3" key="1">
    <citation type="submission" date="2020-04" db="EMBL/GenBank/DDBJ databases">
        <title>MicrobeNet Type strains.</title>
        <authorList>
            <person name="Nicholson A.C."/>
        </authorList>
    </citation>
    <scope>NUCLEOTIDE SEQUENCE [LARGE SCALE GENOMIC DNA]</scope>
    <source>
        <strain evidence="2 3">ATCC 23612</strain>
    </source>
</reference>
<dbReference type="AlphaFoldDB" id="A0A7X6MIL5"/>
<proteinExistence type="predicted"/>
<feature type="domain" description="DUF397" evidence="1">
    <location>
        <begin position="4"/>
        <end position="55"/>
    </location>
</feature>
<gene>
    <name evidence="2" type="ORF">HGB44_27720</name>
</gene>
<accession>A0A7X6MIL5</accession>
<name>A0A7X6MIL5_9ACTN</name>
<sequence length="119" mass="12739">MPTAWVKSSLSTNPQGCVQVRVPYVGVIEIGDTKNPGGPTLTIPHADWEYFLDQVVSGRTIFRRLRAAFLPDGGFTLTDTGIPGSPTLSYTKAEWDAFHAGALAGELKGEHPRGTLVSA</sequence>
<comment type="caution">
    <text evidence="2">The sequence shown here is derived from an EMBL/GenBank/DDBJ whole genome shotgun (WGS) entry which is preliminary data.</text>
</comment>
<organism evidence="2 3">
    <name type="scientific">Nocardiopsis alborubida</name>
    <dbReference type="NCBI Taxonomy" id="146802"/>
    <lineage>
        <taxon>Bacteria</taxon>
        <taxon>Bacillati</taxon>
        <taxon>Actinomycetota</taxon>
        <taxon>Actinomycetes</taxon>
        <taxon>Streptosporangiales</taxon>
        <taxon>Nocardiopsidaceae</taxon>
        <taxon>Nocardiopsis</taxon>
    </lineage>
</organism>
<evidence type="ECO:0000313" key="3">
    <source>
        <dbReference type="Proteomes" id="UP000553209"/>
    </source>
</evidence>
<protein>
    <submittedName>
        <fullName evidence="2">DUF397 domain-containing protein</fullName>
    </submittedName>
</protein>